<dbReference type="EMBL" id="CP000252">
    <property type="protein sequence ID" value="ABC78530.1"/>
    <property type="molecule type" value="Genomic_DNA"/>
</dbReference>
<gene>
    <name evidence="1" type="ORF">SYN_03775</name>
</gene>
<name>Q2LWS3_SYNAS</name>
<dbReference type="Proteomes" id="UP000001933">
    <property type="component" value="Chromosome"/>
</dbReference>
<protein>
    <submittedName>
        <fullName evidence="1">Hypothetical cytosolic protein</fullName>
    </submittedName>
</protein>
<evidence type="ECO:0000313" key="2">
    <source>
        <dbReference type="Proteomes" id="UP000001933"/>
    </source>
</evidence>
<organism evidence="1 2">
    <name type="scientific">Syntrophus aciditrophicus (strain SB)</name>
    <dbReference type="NCBI Taxonomy" id="56780"/>
    <lineage>
        <taxon>Bacteria</taxon>
        <taxon>Pseudomonadati</taxon>
        <taxon>Thermodesulfobacteriota</taxon>
        <taxon>Syntrophia</taxon>
        <taxon>Syntrophales</taxon>
        <taxon>Syntrophaceae</taxon>
        <taxon>Syntrophus</taxon>
    </lineage>
</organism>
<dbReference type="AlphaFoldDB" id="Q2LWS3"/>
<dbReference type="HOGENOM" id="CLU_2774423_0_0_7"/>
<accession>Q2LWS3</accession>
<evidence type="ECO:0000313" key="1">
    <source>
        <dbReference type="EMBL" id="ABC78530.1"/>
    </source>
</evidence>
<reference evidence="1 2" key="1">
    <citation type="journal article" date="2007" name="Proc. Natl. Acad. Sci. U.S.A.">
        <title>The genome of Syntrophus aciditrophicus: life at the thermodynamic limit of microbial growth.</title>
        <authorList>
            <person name="McInerney M.J."/>
            <person name="Rohlin L."/>
            <person name="Mouttaki H."/>
            <person name="Kim U."/>
            <person name="Krupp R.S."/>
            <person name="Rios-Hernandez L."/>
            <person name="Sieber J."/>
            <person name="Struchtemeyer C.G."/>
            <person name="Bhattacharyya A."/>
            <person name="Campbell J.W."/>
            <person name="Gunsalus R.P."/>
        </authorList>
    </citation>
    <scope>NUCLEOTIDE SEQUENCE [LARGE SCALE GENOMIC DNA]</scope>
    <source>
        <strain evidence="1 2">SB</strain>
    </source>
</reference>
<dbReference type="InParanoid" id="Q2LWS3"/>
<proteinExistence type="predicted"/>
<dbReference type="KEGG" id="sat:SYN_03775"/>
<sequence length="69" mass="7456">MPEEGNSGRRDQWAHFSPVIPPLQTDSIFLEGTAGRSRRSGNDFSDGCLPGSCLGCTAGKGFDSRQRQI</sequence>
<keyword evidence="2" id="KW-1185">Reference proteome</keyword>